<evidence type="ECO:0000313" key="12">
    <source>
        <dbReference type="Proteomes" id="UP000193642"/>
    </source>
</evidence>
<keyword evidence="3" id="KW-0813">Transport</keyword>
<organism evidence="11 12">
    <name type="scientific">Rhizoclosmatium globosum</name>
    <dbReference type="NCBI Taxonomy" id="329046"/>
    <lineage>
        <taxon>Eukaryota</taxon>
        <taxon>Fungi</taxon>
        <taxon>Fungi incertae sedis</taxon>
        <taxon>Chytridiomycota</taxon>
        <taxon>Chytridiomycota incertae sedis</taxon>
        <taxon>Chytridiomycetes</taxon>
        <taxon>Chytridiales</taxon>
        <taxon>Chytriomycetaceae</taxon>
        <taxon>Rhizoclosmatium</taxon>
    </lineage>
</organism>
<keyword evidence="4 9" id="KW-0812">Transmembrane</keyword>
<feature type="transmembrane region" description="Helical" evidence="9">
    <location>
        <begin position="236"/>
        <end position="266"/>
    </location>
</feature>
<feature type="region of interest" description="Disordered" evidence="8">
    <location>
        <begin position="402"/>
        <end position="460"/>
    </location>
</feature>
<feature type="transmembrane region" description="Helical" evidence="9">
    <location>
        <begin position="1230"/>
        <end position="1252"/>
    </location>
</feature>
<evidence type="ECO:0000313" key="11">
    <source>
        <dbReference type="EMBL" id="ORY37386.1"/>
    </source>
</evidence>
<evidence type="ECO:0000256" key="7">
    <source>
        <dbReference type="ARBA" id="ARBA00023136"/>
    </source>
</evidence>
<feature type="transmembrane region" description="Helical" evidence="9">
    <location>
        <begin position="1311"/>
        <end position="1331"/>
    </location>
</feature>
<feature type="compositionally biased region" description="Basic residues" evidence="8">
    <location>
        <begin position="451"/>
        <end position="460"/>
    </location>
</feature>
<comment type="similarity">
    <text evidence="2">Belongs to the Ca(2+):cation antiporter (CaCA) (TC 2.A.19) family.</text>
</comment>
<feature type="compositionally biased region" description="Gly residues" evidence="8">
    <location>
        <begin position="44"/>
        <end position="54"/>
    </location>
</feature>
<evidence type="ECO:0000256" key="1">
    <source>
        <dbReference type="ARBA" id="ARBA00004127"/>
    </source>
</evidence>
<dbReference type="PANTHER" id="PTHR31503">
    <property type="entry name" value="VACUOLAR CALCIUM ION TRANSPORTER"/>
    <property type="match status" value="1"/>
</dbReference>
<keyword evidence="7 9" id="KW-0472">Membrane</keyword>
<evidence type="ECO:0000256" key="5">
    <source>
        <dbReference type="ARBA" id="ARBA00022989"/>
    </source>
</evidence>
<protein>
    <recommendedName>
        <fullName evidence="10">Sodium/calcium exchanger membrane region domain-containing protein</fullName>
    </recommendedName>
</protein>
<gene>
    <name evidence="11" type="ORF">BCR33DRAFT_701118</name>
</gene>
<feature type="transmembrane region" description="Helical" evidence="9">
    <location>
        <begin position="734"/>
        <end position="754"/>
    </location>
</feature>
<evidence type="ECO:0000256" key="2">
    <source>
        <dbReference type="ARBA" id="ARBA00008170"/>
    </source>
</evidence>
<dbReference type="GO" id="GO:0005774">
    <property type="term" value="C:vacuolar membrane"/>
    <property type="evidence" value="ECO:0007669"/>
    <property type="project" value="UniProtKB-ARBA"/>
</dbReference>
<dbReference type="InterPro" id="IPR004713">
    <property type="entry name" value="CaH_exchang"/>
</dbReference>
<feature type="transmembrane region" description="Helical" evidence="9">
    <location>
        <begin position="766"/>
        <end position="786"/>
    </location>
</feature>
<feature type="transmembrane region" description="Helical" evidence="9">
    <location>
        <begin position="1196"/>
        <end position="1218"/>
    </location>
</feature>
<comment type="subcellular location">
    <subcellularLocation>
        <location evidence="1">Endomembrane system</location>
        <topology evidence="1">Multi-pass membrane protein</topology>
    </subcellularLocation>
</comment>
<dbReference type="PANTHER" id="PTHR31503:SF10">
    <property type="entry name" value="VNX1 PROTEIN"/>
    <property type="match status" value="1"/>
</dbReference>
<dbReference type="InterPro" id="IPR044880">
    <property type="entry name" value="NCX_ion-bd_dom_sf"/>
</dbReference>
<feature type="compositionally biased region" description="Polar residues" evidence="8">
    <location>
        <begin position="953"/>
        <end position="970"/>
    </location>
</feature>
<feature type="compositionally biased region" description="Low complexity" evidence="8">
    <location>
        <begin position="1018"/>
        <end position="1034"/>
    </location>
</feature>
<feature type="domain" description="Sodium/calcium exchanger membrane region" evidence="10">
    <location>
        <begin position="668"/>
        <end position="789"/>
    </location>
</feature>
<feature type="transmembrane region" description="Helical" evidence="9">
    <location>
        <begin position="839"/>
        <end position="859"/>
    </location>
</feature>
<dbReference type="Pfam" id="PF01699">
    <property type="entry name" value="Na_Ca_ex"/>
    <property type="match status" value="2"/>
</dbReference>
<feature type="compositionally biased region" description="Acidic residues" evidence="8">
    <location>
        <begin position="405"/>
        <end position="430"/>
    </location>
</feature>
<evidence type="ECO:0000256" key="9">
    <source>
        <dbReference type="SAM" id="Phobius"/>
    </source>
</evidence>
<feature type="transmembrane region" description="Helical" evidence="9">
    <location>
        <begin position="666"/>
        <end position="685"/>
    </location>
</feature>
<name>A0A1Y2BRM0_9FUNG</name>
<evidence type="ECO:0000256" key="8">
    <source>
        <dbReference type="SAM" id="MobiDB-lite"/>
    </source>
</evidence>
<dbReference type="GO" id="GO:0015369">
    <property type="term" value="F:calcium:proton antiporter activity"/>
    <property type="evidence" value="ECO:0007669"/>
    <property type="project" value="TreeGrafter"/>
</dbReference>
<dbReference type="Proteomes" id="UP000193642">
    <property type="component" value="Unassembled WGS sequence"/>
</dbReference>
<keyword evidence="12" id="KW-1185">Reference proteome</keyword>
<proteinExistence type="inferred from homology"/>
<feature type="transmembrane region" description="Helical" evidence="9">
    <location>
        <begin position="633"/>
        <end position="654"/>
    </location>
</feature>
<evidence type="ECO:0000256" key="3">
    <source>
        <dbReference type="ARBA" id="ARBA00022448"/>
    </source>
</evidence>
<dbReference type="InterPro" id="IPR004837">
    <property type="entry name" value="NaCa_Exmemb"/>
</dbReference>
<reference evidence="11 12" key="1">
    <citation type="submission" date="2016-07" db="EMBL/GenBank/DDBJ databases">
        <title>Pervasive Adenine N6-methylation of Active Genes in Fungi.</title>
        <authorList>
            <consortium name="DOE Joint Genome Institute"/>
            <person name="Mondo S.J."/>
            <person name="Dannebaum R.O."/>
            <person name="Kuo R.C."/>
            <person name="Labutti K."/>
            <person name="Haridas S."/>
            <person name="Kuo A."/>
            <person name="Salamov A."/>
            <person name="Ahrendt S.R."/>
            <person name="Lipzen A."/>
            <person name="Sullivan W."/>
            <person name="Andreopoulos W.B."/>
            <person name="Clum A."/>
            <person name="Lindquist E."/>
            <person name="Daum C."/>
            <person name="Ramamoorthy G.K."/>
            <person name="Gryganskyi A."/>
            <person name="Culley D."/>
            <person name="Magnuson J.K."/>
            <person name="James T.Y."/>
            <person name="O'Malley M.A."/>
            <person name="Stajich J.E."/>
            <person name="Spatafora J.W."/>
            <person name="Visel A."/>
            <person name="Grigoriev I.V."/>
        </authorList>
    </citation>
    <scope>NUCLEOTIDE SEQUENCE [LARGE SCALE GENOMIC DNA]</scope>
    <source>
        <strain evidence="11 12">JEL800</strain>
    </source>
</reference>
<feature type="compositionally biased region" description="Polar residues" evidence="8">
    <location>
        <begin position="70"/>
        <end position="79"/>
    </location>
</feature>
<evidence type="ECO:0000256" key="4">
    <source>
        <dbReference type="ARBA" id="ARBA00022692"/>
    </source>
</evidence>
<feature type="transmembrane region" description="Helical" evidence="9">
    <location>
        <begin position="1338"/>
        <end position="1357"/>
    </location>
</feature>
<dbReference type="Gene3D" id="1.20.1420.30">
    <property type="entry name" value="NCX, central ion-binding region"/>
    <property type="match status" value="2"/>
</dbReference>
<feature type="region of interest" description="Disordered" evidence="8">
    <location>
        <begin position="1"/>
        <end position="85"/>
    </location>
</feature>
<feature type="transmembrane region" description="Helical" evidence="9">
    <location>
        <begin position="319"/>
        <end position="339"/>
    </location>
</feature>
<dbReference type="OrthoDB" id="16982at2759"/>
<feature type="region of interest" description="Disordered" evidence="8">
    <location>
        <begin position="946"/>
        <end position="1080"/>
    </location>
</feature>
<dbReference type="STRING" id="329046.A0A1Y2BRM0"/>
<feature type="transmembrane region" description="Helical" evidence="9">
    <location>
        <begin position="697"/>
        <end position="722"/>
    </location>
</feature>
<dbReference type="EMBL" id="MCGO01000050">
    <property type="protein sequence ID" value="ORY37386.1"/>
    <property type="molecule type" value="Genomic_DNA"/>
</dbReference>
<sequence length="1366" mass="147594">MPTSARAATDKEKDKDKERSDEGSGSLGASLVGAVTGYSSGQGSHQGQGQGQGQGTLSQAHSVSIRHTPVHSQPMSPEGTTTTERNNHQTTFTADEDFGPSDELNLDAEIDDAENGLGGAGADLEADIDVDIDIGIDAEPESVVVVAADDGDAGDEEAVEEADRLLCGEGPENATVKELQDAINVSRPFGLKLWKPALYKKDRSINVLTDLAIHDDPDDPSQKPIWRFFNPGNLSWLLIFGWAVSLVYLSLALFLSTFFLVGFLGLHSLSIASGFFGYRRISTGQIRRQVEAMVFSRDENTLFRVLAVAFYEMERAKEYVLLLLNFSWYMFWPFGKFVIKKRRSTRYFITVPTTTPAPSSSASQQDTLETTHLLSNQATGGGSSSALNIHSDVESEYETASIIWNDEDTESEDDDDDDDDFDDDDEDDGEEMRSDLSVAADSGTTETPNRQLRRRLRRQQRLSQPRTWTVWARQTGTKLREAGFAGILFRALAFIVLGPVHLFISIVCFLGVFSLPMGRLNFAVLSRLTRRRALAVRACWGESRKAFGIAGTGASAVGTTVTGLAAATESGSVARAMTPGVQFQTDGGSFLQQSQIQQQQTAPPQKTKREYKIILCTNHAFGLRYYKYTLDGINIIILNLNAVVVFTLANFYYIGPLTNHTGIGSYGVTFLAALFSVVPLAYMIGMAVSSITAQTGSLALGAVVNATFGSIVEILLYCLALMQGKTKMVEGSIIGSFMAGLLALPGVSMFFGGLTRKEQKFNARAAGVTSTLLIMAILGAFGPTFFQGVYGTFELQCVDCPKTDDGQSPTLKALHCHQCRYSQPHPTEDPIYIGHTRPLMYICATVLILMYAIGLLFTLRTHSKNIYPTEPKKRKYRYLRSEQLYPIDPPPPTTPLLGSIVLPSPELQTINIGSSTLFVPNTARSRITSRSPRESVRRAKTLPTAINPGLGIQHTSPLFSPTVMGSSTSGLPPHGVPLPPSQQQLLSKRMARTSAAQFNNGSIIEDPWSSVRAQQRMSSSSSTEETGSSSSGEASSDDEDGGRVNPAMMDSMISVGSSVAATRGVPRKKTVGPNVKGKGKAVAGVQRGRYYSSVSAADGNAGEYGASGGFTASATPAASIKAKKKESGGGHGGHDNPNWSASKSAIVLLLATLFFSMIAEVLIDCVDNVIDTGEGYALKYAGQKGADGKWVVDEKILGLTLFALVPTVTEFYNAIAFARQGNIALSLEIGSAYTIQVALLQIPTLVAFSTFWRHYGTVPPPPPAADALVSTQASKMPFWMIGRIYDAYVKGPNALGALNAPSPKDTFTLVFPKWDVISVLFGVFAVTYLYIEGKSNYFKGAMLLFAYGILMCAFIYAPPELSMDSF</sequence>
<evidence type="ECO:0000259" key="10">
    <source>
        <dbReference type="Pfam" id="PF01699"/>
    </source>
</evidence>
<feature type="compositionally biased region" description="Low complexity" evidence="8">
    <location>
        <begin position="23"/>
        <end position="43"/>
    </location>
</feature>
<comment type="caution">
    <text evidence="11">The sequence shown here is derived from an EMBL/GenBank/DDBJ whole genome shotgun (WGS) entry which is preliminary data.</text>
</comment>
<feature type="compositionally biased region" description="Basic and acidic residues" evidence="8">
    <location>
        <begin position="8"/>
        <end position="22"/>
    </location>
</feature>
<keyword evidence="6" id="KW-0406">Ion transport</keyword>
<feature type="domain" description="Sodium/calcium exchanger membrane region" evidence="10">
    <location>
        <begin position="1144"/>
        <end position="1355"/>
    </location>
</feature>
<evidence type="ECO:0000256" key="6">
    <source>
        <dbReference type="ARBA" id="ARBA00023065"/>
    </source>
</evidence>
<feature type="transmembrane region" description="Helical" evidence="9">
    <location>
        <begin position="1145"/>
        <end position="1163"/>
    </location>
</feature>
<dbReference type="GO" id="GO:0012505">
    <property type="term" value="C:endomembrane system"/>
    <property type="evidence" value="ECO:0007669"/>
    <property type="project" value="UniProtKB-SubCell"/>
</dbReference>
<accession>A0A1Y2BRM0</accession>
<keyword evidence="5 9" id="KW-1133">Transmembrane helix</keyword>
<dbReference type="GO" id="GO:0006874">
    <property type="term" value="P:intracellular calcium ion homeostasis"/>
    <property type="evidence" value="ECO:0007669"/>
    <property type="project" value="TreeGrafter"/>
</dbReference>